<dbReference type="SUPFAM" id="SSF48452">
    <property type="entry name" value="TPR-like"/>
    <property type="match status" value="1"/>
</dbReference>
<dbReference type="CDD" id="cd08977">
    <property type="entry name" value="SusD"/>
    <property type="match status" value="1"/>
</dbReference>
<comment type="subcellular location">
    <subcellularLocation>
        <location evidence="1">Cell outer membrane</location>
    </subcellularLocation>
</comment>
<evidence type="ECO:0000256" key="3">
    <source>
        <dbReference type="ARBA" id="ARBA00022729"/>
    </source>
</evidence>
<dbReference type="Proteomes" id="UP000321532">
    <property type="component" value="Unassembled WGS sequence"/>
</dbReference>
<dbReference type="AlphaFoldDB" id="A0A512AXE1"/>
<keyword evidence="3" id="KW-0732">Signal</keyword>
<accession>A0A512AXE1</accession>
<evidence type="ECO:0000256" key="2">
    <source>
        <dbReference type="ARBA" id="ARBA00006275"/>
    </source>
</evidence>
<organism evidence="8 9">
    <name type="scientific">Adhaeribacter aerolatus</name>
    <dbReference type="NCBI Taxonomy" id="670289"/>
    <lineage>
        <taxon>Bacteria</taxon>
        <taxon>Pseudomonadati</taxon>
        <taxon>Bacteroidota</taxon>
        <taxon>Cytophagia</taxon>
        <taxon>Cytophagales</taxon>
        <taxon>Hymenobacteraceae</taxon>
        <taxon>Adhaeribacter</taxon>
    </lineage>
</organism>
<dbReference type="InterPro" id="IPR012944">
    <property type="entry name" value="SusD_RagB_dom"/>
</dbReference>
<dbReference type="NCBIfam" id="NF033072">
    <property type="entry name" value="NanU"/>
    <property type="match status" value="1"/>
</dbReference>
<dbReference type="Gene3D" id="1.25.40.390">
    <property type="match status" value="1"/>
</dbReference>
<evidence type="ECO:0000256" key="5">
    <source>
        <dbReference type="ARBA" id="ARBA00023237"/>
    </source>
</evidence>
<feature type="domain" description="RagB/SusD" evidence="6">
    <location>
        <begin position="351"/>
        <end position="507"/>
    </location>
</feature>
<keyword evidence="4" id="KW-0472">Membrane</keyword>
<comment type="caution">
    <text evidence="8">The sequence shown here is derived from an EMBL/GenBank/DDBJ whole genome shotgun (WGS) entry which is preliminary data.</text>
</comment>
<keyword evidence="5" id="KW-0998">Cell outer membrane</keyword>
<name>A0A512AXE1_9BACT</name>
<dbReference type="Pfam" id="PF14322">
    <property type="entry name" value="SusD-like_3"/>
    <property type="match status" value="1"/>
</dbReference>
<evidence type="ECO:0000256" key="1">
    <source>
        <dbReference type="ARBA" id="ARBA00004442"/>
    </source>
</evidence>
<sequence length="510" mass="56976">MKKNIKNILIIAAGMVMLNTSCSDKLDLAPVSSISDANYWQSPDQIEAFVTGVHTRFRSHNGNFLFLGELRADIFGTEPGSSASFTGEASQGLERMWLQTLDLDNPGISNFGGFYTNINQLNLLIEKLNTTNVVTEANKSYYLGQAYGMRAFYYFQLLRSWGQVVIQTEPVIEIDIANLAKPASSEAEVMQLIKSDLDNSVTSFGTNYSFRQTKSYWSKAATLMLKGEVYLWTAHRGGGAADATIAKNALTDIQTNVPGLALLPNFADVFTTKGNPEIIFASRYLLNESTQSFIPSSFVPQSGLIANFYDSLANRQFNVTTDNWGGLLRAPVRVAAFRKFKDDDTRKRVTIQPASQRVGGNYVIAGAFVKKYPGEQNAGARQYTNDFPIYRHADLLLLLAEAKVVLGENPATEINAVRTRAFGANYKPAVHAYPNQSIDANPREALLQERFYEFIFEGKRWYDLRRMGDNYVYAHTTLSPTEAYKVLWPIDRNSLTNNRALEQTPGYAKF</sequence>
<dbReference type="EMBL" id="BJYS01000014">
    <property type="protein sequence ID" value="GEO04350.1"/>
    <property type="molecule type" value="Genomic_DNA"/>
</dbReference>
<keyword evidence="9" id="KW-1185">Reference proteome</keyword>
<comment type="similarity">
    <text evidence="2">Belongs to the SusD family.</text>
</comment>
<dbReference type="InterPro" id="IPR011990">
    <property type="entry name" value="TPR-like_helical_dom_sf"/>
</dbReference>
<dbReference type="RefSeq" id="WP_174761942.1">
    <property type="nucleotide sequence ID" value="NZ_BJYS01000014.1"/>
</dbReference>
<dbReference type="InterPro" id="IPR033985">
    <property type="entry name" value="SusD-like_N"/>
</dbReference>
<dbReference type="GO" id="GO:0009279">
    <property type="term" value="C:cell outer membrane"/>
    <property type="evidence" value="ECO:0007669"/>
    <property type="project" value="UniProtKB-SubCell"/>
</dbReference>
<feature type="domain" description="SusD-like N-terminal" evidence="7">
    <location>
        <begin position="101"/>
        <end position="230"/>
    </location>
</feature>
<evidence type="ECO:0000313" key="9">
    <source>
        <dbReference type="Proteomes" id="UP000321532"/>
    </source>
</evidence>
<evidence type="ECO:0000259" key="6">
    <source>
        <dbReference type="Pfam" id="PF07980"/>
    </source>
</evidence>
<protein>
    <submittedName>
        <fullName evidence="8">Membrane protein</fullName>
    </submittedName>
</protein>
<evidence type="ECO:0000256" key="4">
    <source>
        <dbReference type="ARBA" id="ARBA00023136"/>
    </source>
</evidence>
<dbReference type="Pfam" id="PF07980">
    <property type="entry name" value="SusD_RagB"/>
    <property type="match status" value="1"/>
</dbReference>
<evidence type="ECO:0000313" key="8">
    <source>
        <dbReference type="EMBL" id="GEO04350.1"/>
    </source>
</evidence>
<reference evidence="8 9" key="1">
    <citation type="submission" date="2019-07" db="EMBL/GenBank/DDBJ databases">
        <title>Whole genome shotgun sequence of Adhaeribacter aerolatus NBRC 106133.</title>
        <authorList>
            <person name="Hosoyama A."/>
            <person name="Uohara A."/>
            <person name="Ohji S."/>
            <person name="Ichikawa N."/>
        </authorList>
    </citation>
    <scope>NUCLEOTIDE SEQUENCE [LARGE SCALE GENOMIC DNA]</scope>
    <source>
        <strain evidence="8 9">NBRC 106133</strain>
    </source>
</reference>
<gene>
    <name evidence="8" type="ORF">AAE02nite_20140</name>
</gene>
<proteinExistence type="inferred from homology"/>
<evidence type="ECO:0000259" key="7">
    <source>
        <dbReference type="Pfam" id="PF14322"/>
    </source>
</evidence>